<evidence type="ECO:0000313" key="3">
    <source>
        <dbReference type="Proteomes" id="UP000314294"/>
    </source>
</evidence>
<protein>
    <submittedName>
        <fullName evidence="2">Uncharacterized protein</fullName>
    </submittedName>
</protein>
<feature type="region of interest" description="Disordered" evidence="1">
    <location>
        <begin position="1"/>
        <end position="33"/>
    </location>
</feature>
<sequence length="66" mass="7364">MYPQSPKPELTRSYRVKPAGTHDYSAAAPRRPRVCSPSRQPRYFDFFPGILRESSAAAFAEAMGGM</sequence>
<evidence type="ECO:0000256" key="1">
    <source>
        <dbReference type="SAM" id="MobiDB-lite"/>
    </source>
</evidence>
<comment type="caution">
    <text evidence="2">The sequence shown here is derived from an EMBL/GenBank/DDBJ whole genome shotgun (WGS) entry which is preliminary data.</text>
</comment>
<reference evidence="2 3" key="1">
    <citation type="submission" date="2019-03" db="EMBL/GenBank/DDBJ databases">
        <title>First draft genome of Liparis tanakae, snailfish: a comprehensive survey of snailfish specific genes.</title>
        <authorList>
            <person name="Kim W."/>
            <person name="Song I."/>
            <person name="Jeong J.-H."/>
            <person name="Kim D."/>
            <person name="Kim S."/>
            <person name="Ryu S."/>
            <person name="Song J.Y."/>
            <person name="Lee S.K."/>
        </authorList>
    </citation>
    <scope>NUCLEOTIDE SEQUENCE [LARGE SCALE GENOMIC DNA]</scope>
    <source>
        <tissue evidence="2">Muscle</tissue>
    </source>
</reference>
<organism evidence="2 3">
    <name type="scientific">Liparis tanakae</name>
    <name type="common">Tanaka's snailfish</name>
    <dbReference type="NCBI Taxonomy" id="230148"/>
    <lineage>
        <taxon>Eukaryota</taxon>
        <taxon>Metazoa</taxon>
        <taxon>Chordata</taxon>
        <taxon>Craniata</taxon>
        <taxon>Vertebrata</taxon>
        <taxon>Euteleostomi</taxon>
        <taxon>Actinopterygii</taxon>
        <taxon>Neopterygii</taxon>
        <taxon>Teleostei</taxon>
        <taxon>Neoteleostei</taxon>
        <taxon>Acanthomorphata</taxon>
        <taxon>Eupercaria</taxon>
        <taxon>Perciformes</taxon>
        <taxon>Cottioidei</taxon>
        <taxon>Cottales</taxon>
        <taxon>Liparidae</taxon>
        <taxon>Liparis</taxon>
    </lineage>
</organism>
<accession>A0A4Z2FEB8</accession>
<gene>
    <name evidence="2" type="ORF">EYF80_050294</name>
</gene>
<proteinExistence type="predicted"/>
<evidence type="ECO:0000313" key="2">
    <source>
        <dbReference type="EMBL" id="TNN39547.1"/>
    </source>
</evidence>
<name>A0A4Z2FEB8_9TELE</name>
<dbReference type="EMBL" id="SRLO01001271">
    <property type="protein sequence ID" value="TNN39547.1"/>
    <property type="molecule type" value="Genomic_DNA"/>
</dbReference>
<keyword evidence="3" id="KW-1185">Reference proteome</keyword>
<dbReference type="AlphaFoldDB" id="A0A4Z2FEB8"/>
<dbReference type="Proteomes" id="UP000314294">
    <property type="component" value="Unassembled WGS sequence"/>
</dbReference>